<dbReference type="GeneID" id="54289371"/>
<reference evidence="1" key="1">
    <citation type="journal article" date="2020" name="Stud. Mycol.">
        <title>101 Dothideomycetes genomes: a test case for predicting lifestyles and emergence of pathogens.</title>
        <authorList>
            <person name="Haridas S."/>
            <person name="Albert R."/>
            <person name="Binder M."/>
            <person name="Bloem J."/>
            <person name="Labutti K."/>
            <person name="Salamov A."/>
            <person name="Andreopoulos B."/>
            <person name="Baker S."/>
            <person name="Barry K."/>
            <person name="Bills G."/>
            <person name="Bluhm B."/>
            <person name="Cannon C."/>
            <person name="Castanera R."/>
            <person name="Culley D."/>
            <person name="Daum C."/>
            <person name="Ezra D."/>
            <person name="Gonzalez J."/>
            <person name="Henrissat B."/>
            <person name="Kuo A."/>
            <person name="Liang C."/>
            <person name="Lipzen A."/>
            <person name="Lutzoni F."/>
            <person name="Magnuson J."/>
            <person name="Mondo S."/>
            <person name="Nolan M."/>
            <person name="Ohm R."/>
            <person name="Pangilinan J."/>
            <person name="Park H.-J."/>
            <person name="Ramirez L."/>
            <person name="Alfaro M."/>
            <person name="Sun H."/>
            <person name="Tritt A."/>
            <person name="Yoshinaga Y."/>
            <person name="Zwiers L.-H."/>
            <person name="Turgeon B."/>
            <person name="Goodwin S."/>
            <person name="Spatafora J."/>
            <person name="Crous P."/>
            <person name="Grigoriev I."/>
        </authorList>
    </citation>
    <scope>NUCLEOTIDE SEQUENCE</scope>
    <source>
        <strain evidence="1">CBS 175.79</strain>
    </source>
</reference>
<proteinExistence type="predicted"/>
<dbReference type="Proteomes" id="UP000799778">
    <property type="component" value="Unassembled WGS sequence"/>
</dbReference>
<accession>A0A6A5XST2</accession>
<sequence length="103" mass="11124">MTVKIWDAGGGDCLQTLEVGRSLRDLSFDSTDFCLHTEIGTIITGGSTAPTWATAATEPQPPQHQCPALSSDNNWITYNSKRVLWLPTEYHPSSSAVSGKMIG</sequence>
<keyword evidence="2" id="KW-1185">Reference proteome</keyword>
<organism evidence="1 2">
    <name type="scientific">Aaosphaeria arxii CBS 175.79</name>
    <dbReference type="NCBI Taxonomy" id="1450172"/>
    <lineage>
        <taxon>Eukaryota</taxon>
        <taxon>Fungi</taxon>
        <taxon>Dikarya</taxon>
        <taxon>Ascomycota</taxon>
        <taxon>Pezizomycotina</taxon>
        <taxon>Dothideomycetes</taxon>
        <taxon>Pleosporomycetidae</taxon>
        <taxon>Pleosporales</taxon>
        <taxon>Pleosporales incertae sedis</taxon>
        <taxon>Aaosphaeria</taxon>
    </lineage>
</organism>
<dbReference type="AlphaFoldDB" id="A0A6A5XST2"/>
<dbReference type="OrthoDB" id="5240432at2759"/>
<dbReference type="RefSeq" id="XP_033384342.1">
    <property type="nucleotide sequence ID" value="XM_033531974.1"/>
</dbReference>
<evidence type="ECO:0000313" key="2">
    <source>
        <dbReference type="Proteomes" id="UP000799778"/>
    </source>
</evidence>
<gene>
    <name evidence="1" type="ORF">BU24DRAFT_462211</name>
</gene>
<dbReference type="EMBL" id="ML978069">
    <property type="protein sequence ID" value="KAF2016003.1"/>
    <property type="molecule type" value="Genomic_DNA"/>
</dbReference>
<name>A0A6A5XST2_9PLEO</name>
<protein>
    <submittedName>
        <fullName evidence="1">Uncharacterized protein</fullName>
    </submittedName>
</protein>
<evidence type="ECO:0000313" key="1">
    <source>
        <dbReference type="EMBL" id="KAF2016003.1"/>
    </source>
</evidence>